<evidence type="ECO:0008006" key="4">
    <source>
        <dbReference type="Google" id="ProtNLM"/>
    </source>
</evidence>
<keyword evidence="1" id="KW-0812">Transmembrane</keyword>
<evidence type="ECO:0000313" key="3">
    <source>
        <dbReference type="Proteomes" id="UP000289738"/>
    </source>
</evidence>
<evidence type="ECO:0000256" key="1">
    <source>
        <dbReference type="SAM" id="Phobius"/>
    </source>
</evidence>
<feature type="transmembrane region" description="Helical" evidence="1">
    <location>
        <begin position="90"/>
        <end position="112"/>
    </location>
</feature>
<name>A0A444X851_ARAHY</name>
<keyword evidence="1" id="KW-1133">Transmembrane helix</keyword>
<sequence length="114" mass="13021">MQSTTRRPSQSRGTRVPERCGCGKRPVLRWSGTETHPNKPFFECPNYNADIVEDDKGNLEDTTAYNNEEVSVSLALRIDNLEAELRTQKYIIQMLGLLFFFSLLVIVLVVMVKI</sequence>
<reference evidence="2 3" key="1">
    <citation type="submission" date="2019-01" db="EMBL/GenBank/DDBJ databases">
        <title>Sequencing of cultivated peanut Arachis hypogaea provides insights into genome evolution and oil improvement.</title>
        <authorList>
            <person name="Chen X."/>
        </authorList>
    </citation>
    <scope>NUCLEOTIDE SEQUENCE [LARGE SCALE GENOMIC DNA]</scope>
    <source>
        <strain evidence="3">cv. Fuhuasheng</strain>
        <tissue evidence="2">Leaves</tissue>
    </source>
</reference>
<comment type="caution">
    <text evidence="2">The sequence shown here is derived from an EMBL/GenBank/DDBJ whole genome shotgun (WGS) entry which is preliminary data.</text>
</comment>
<gene>
    <name evidence="2" type="ORF">Ahy_B10g105442</name>
</gene>
<dbReference type="EMBL" id="SDMP01000020">
    <property type="protein sequence ID" value="RYQ85824.1"/>
    <property type="molecule type" value="Genomic_DNA"/>
</dbReference>
<proteinExistence type="predicted"/>
<dbReference type="AlphaFoldDB" id="A0A444X851"/>
<dbReference type="Proteomes" id="UP000289738">
    <property type="component" value="Chromosome B10"/>
</dbReference>
<organism evidence="2 3">
    <name type="scientific">Arachis hypogaea</name>
    <name type="common">Peanut</name>
    <dbReference type="NCBI Taxonomy" id="3818"/>
    <lineage>
        <taxon>Eukaryota</taxon>
        <taxon>Viridiplantae</taxon>
        <taxon>Streptophyta</taxon>
        <taxon>Embryophyta</taxon>
        <taxon>Tracheophyta</taxon>
        <taxon>Spermatophyta</taxon>
        <taxon>Magnoliopsida</taxon>
        <taxon>eudicotyledons</taxon>
        <taxon>Gunneridae</taxon>
        <taxon>Pentapetalae</taxon>
        <taxon>rosids</taxon>
        <taxon>fabids</taxon>
        <taxon>Fabales</taxon>
        <taxon>Fabaceae</taxon>
        <taxon>Papilionoideae</taxon>
        <taxon>50 kb inversion clade</taxon>
        <taxon>dalbergioids sensu lato</taxon>
        <taxon>Dalbergieae</taxon>
        <taxon>Pterocarpus clade</taxon>
        <taxon>Arachis</taxon>
    </lineage>
</organism>
<accession>A0A444X851</accession>
<keyword evidence="3" id="KW-1185">Reference proteome</keyword>
<keyword evidence="1" id="KW-0472">Membrane</keyword>
<protein>
    <recommendedName>
        <fullName evidence="4">Zinc finger GRF-type domain-containing protein</fullName>
    </recommendedName>
</protein>
<evidence type="ECO:0000313" key="2">
    <source>
        <dbReference type="EMBL" id="RYQ85824.1"/>
    </source>
</evidence>